<reference evidence="2" key="1">
    <citation type="journal article" date="2023" name="Mol. Phylogenet. Evol.">
        <title>Genome-scale phylogeny and comparative genomics of the fungal order Sordariales.</title>
        <authorList>
            <person name="Hensen N."/>
            <person name="Bonometti L."/>
            <person name="Westerberg I."/>
            <person name="Brannstrom I.O."/>
            <person name="Guillou S."/>
            <person name="Cros-Aarteil S."/>
            <person name="Calhoun S."/>
            <person name="Haridas S."/>
            <person name="Kuo A."/>
            <person name="Mondo S."/>
            <person name="Pangilinan J."/>
            <person name="Riley R."/>
            <person name="LaButti K."/>
            <person name="Andreopoulos B."/>
            <person name="Lipzen A."/>
            <person name="Chen C."/>
            <person name="Yan M."/>
            <person name="Daum C."/>
            <person name="Ng V."/>
            <person name="Clum A."/>
            <person name="Steindorff A."/>
            <person name="Ohm R.A."/>
            <person name="Martin F."/>
            <person name="Silar P."/>
            <person name="Natvig D.O."/>
            <person name="Lalanne C."/>
            <person name="Gautier V."/>
            <person name="Ament-Velasquez S.L."/>
            <person name="Kruys A."/>
            <person name="Hutchinson M.I."/>
            <person name="Powell A.J."/>
            <person name="Barry K."/>
            <person name="Miller A.N."/>
            <person name="Grigoriev I.V."/>
            <person name="Debuchy R."/>
            <person name="Gladieux P."/>
            <person name="Hiltunen Thoren M."/>
            <person name="Johannesson H."/>
        </authorList>
    </citation>
    <scope>NUCLEOTIDE SEQUENCE</scope>
    <source>
        <strain evidence="2">CBS 757.83</strain>
    </source>
</reference>
<proteinExistence type="predicted"/>
<protein>
    <recommendedName>
        <fullName evidence="1">Tc1-like transposase DDE domain-containing protein</fullName>
    </recommendedName>
</protein>
<name>A0AAN6PZQ4_9PEZI</name>
<feature type="non-terminal residue" evidence="2">
    <location>
        <position position="1"/>
    </location>
</feature>
<keyword evidence="4" id="KW-1185">Reference proteome</keyword>
<gene>
    <name evidence="3" type="ORF">N658DRAFT_426362</name>
    <name evidence="2" type="ORF">N658DRAFT_426716</name>
</gene>
<evidence type="ECO:0000313" key="3">
    <source>
        <dbReference type="EMBL" id="KAK4100961.1"/>
    </source>
</evidence>
<organism evidence="2 4">
    <name type="scientific">Parathielavia hyrcaniae</name>
    <dbReference type="NCBI Taxonomy" id="113614"/>
    <lineage>
        <taxon>Eukaryota</taxon>
        <taxon>Fungi</taxon>
        <taxon>Dikarya</taxon>
        <taxon>Ascomycota</taxon>
        <taxon>Pezizomycotina</taxon>
        <taxon>Sordariomycetes</taxon>
        <taxon>Sordariomycetidae</taxon>
        <taxon>Sordariales</taxon>
        <taxon>Chaetomiaceae</taxon>
        <taxon>Parathielavia</taxon>
    </lineage>
</organism>
<accession>A0AAN6PZQ4</accession>
<dbReference type="EMBL" id="MU863638">
    <property type="protein sequence ID" value="KAK4100935.1"/>
    <property type="molecule type" value="Genomic_DNA"/>
</dbReference>
<dbReference type="Gene3D" id="3.30.420.10">
    <property type="entry name" value="Ribonuclease H-like superfamily/Ribonuclease H"/>
    <property type="match status" value="1"/>
</dbReference>
<dbReference type="InterPro" id="IPR036397">
    <property type="entry name" value="RNaseH_sf"/>
</dbReference>
<dbReference type="Proteomes" id="UP001305647">
    <property type="component" value="Unassembled WGS sequence"/>
</dbReference>
<dbReference type="AlphaFoldDB" id="A0AAN6PZQ4"/>
<feature type="domain" description="Tc1-like transposase DDE" evidence="1">
    <location>
        <begin position="1"/>
        <end position="28"/>
    </location>
</feature>
<evidence type="ECO:0000259" key="1">
    <source>
        <dbReference type="Pfam" id="PF13358"/>
    </source>
</evidence>
<comment type="caution">
    <text evidence="2">The sequence shown here is derived from an EMBL/GenBank/DDBJ whole genome shotgun (WGS) entry which is preliminary data.</text>
</comment>
<evidence type="ECO:0000313" key="2">
    <source>
        <dbReference type="EMBL" id="KAK4100935.1"/>
    </source>
</evidence>
<evidence type="ECO:0000313" key="4">
    <source>
        <dbReference type="Proteomes" id="UP001305647"/>
    </source>
</evidence>
<sequence length="81" mass="9359">WPARSPDLSPIENVWSWMKKWIEDHHDVEALSLPQLRQAVQGAWDAVPPDFLRQLAHTMPGRLQQVIANGGGELVTRFWYL</sequence>
<dbReference type="GO" id="GO:0003676">
    <property type="term" value="F:nucleic acid binding"/>
    <property type="evidence" value="ECO:0007669"/>
    <property type="project" value="InterPro"/>
</dbReference>
<reference evidence="2" key="2">
    <citation type="submission" date="2023-05" db="EMBL/GenBank/DDBJ databases">
        <authorList>
            <consortium name="Lawrence Berkeley National Laboratory"/>
            <person name="Steindorff A."/>
            <person name="Hensen N."/>
            <person name="Bonometti L."/>
            <person name="Westerberg I."/>
            <person name="Brannstrom I.O."/>
            <person name="Guillou S."/>
            <person name="Cros-Aarteil S."/>
            <person name="Calhoun S."/>
            <person name="Haridas S."/>
            <person name="Kuo A."/>
            <person name="Mondo S."/>
            <person name="Pangilinan J."/>
            <person name="Riley R."/>
            <person name="Labutti K."/>
            <person name="Andreopoulos B."/>
            <person name="Lipzen A."/>
            <person name="Chen C."/>
            <person name="Yanf M."/>
            <person name="Daum C."/>
            <person name="Ng V."/>
            <person name="Clum A."/>
            <person name="Ohm R."/>
            <person name="Martin F."/>
            <person name="Silar P."/>
            <person name="Natvig D."/>
            <person name="Lalanne C."/>
            <person name="Gautier V."/>
            <person name="Ament-Velasquez S.L."/>
            <person name="Kruys A."/>
            <person name="Hutchinson M.I."/>
            <person name="Powell A.J."/>
            <person name="Barry K."/>
            <person name="Miller A.N."/>
            <person name="Grigoriev I.V."/>
            <person name="Debuchy R."/>
            <person name="Gladieux P."/>
            <person name="Thoren M.H."/>
            <person name="Johannesson H."/>
        </authorList>
    </citation>
    <scope>NUCLEOTIDE SEQUENCE</scope>
    <source>
        <strain evidence="2">CBS 757.83</strain>
    </source>
</reference>
<dbReference type="InterPro" id="IPR038717">
    <property type="entry name" value="Tc1-like_DDE_dom"/>
</dbReference>
<dbReference type="EMBL" id="MU863637">
    <property type="protein sequence ID" value="KAK4100961.1"/>
    <property type="molecule type" value="Genomic_DNA"/>
</dbReference>
<dbReference type="Pfam" id="PF13358">
    <property type="entry name" value="DDE_3"/>
    <property type="match status" value="1"/>
</dbReference>